<name>A0ABN9T5C5_9DINO</name>
<evidence type="ECO:0000256" key="1">
    <source>
        <dbReference type="SAM" id="MobiDB-lite"/>
    </source>
</evidence>
<feature type="compositionally biased region" description="Acidic residues" evidence="1">
    <location>
        <begin position="73"/>
        <end position="91"/>
    </location>
</feature>
<keyword evidence="3" id="KW-1185">Reference proteome</keyword>
<dbReference type="EMBL" id="CAUYUJ010014362">
    <property type="protein sequence ID" value="CAK0840241.1"/>
    <property type="molecule type" value="Genomic_DNA"/>
</dbReference>
<organism evidence="2 3">
    <name type="scientific">Prorocentrum cordatum</name>
    <dbReference type="NCBI Taxonomy" id="2364126"/>
    <lineage>
        <taxon>Eukaryota</taxon>
        <taxon>Sar</taxon>
        <taxon>Alveolata</taxon>
        <taxon>Dinophyceae</taxon>
        <taxon>Prorocentrales</taxon>
        <taxon>Prorocentraceae</taxon>
        <taxon>Prorocentrum</taxon>
    </lineage>
</organism>
<proteinExistence type="predicted"/>
<feature type="compositionally biased region" description="Polar residues" evidence="1">
    <location>
        <begin position="111"/>
        <end position="127"/>
    </location>
</feature>
<evidence type="ECO:0000313" key="2">
    <source>
        <dbReference type="EMBL" id="CAK0840241.1"/>
    </source>
</evidence>
<gene>
    <name evidence="2" type="ORF">PCOR1329_LOCUS35728</name>
</gene>
<reference evidence="2" key="1">
    <citation type="submission" date="2023-10" db="EMBL/GenBank/DDBJ databases">
        <authorList>
            <person name="Chen Y."/>
            <person name="Shah S."/>
            <person name="Dougan E. K."/>
            <person name="Thang M."/>
            <person name="Chan C."/>
        </authorList>
    </citation>
    <scope>NUCLEOTIDE SEQUENCE [LARGE SCALE GENOMIC DNA]</scope>
</reference>
<comment type="caution">
    <text evidence="2">The sequence shown here is derived from an EMBL/GenBank/DDBJ whole genome shotgun (WGS) entry which is preliminary data.</text>
</comment>
<evidence type="ECO:0000313" key="3">
    <source>
        <dbReference type="Proteomes" id="UP001189429"/>
    </source>
</evidence>
<dbReference type="Proteomes" id="UP001189429">
    <property type="component" value="Unassembled WGS sequence"/>
</dbReference>
<sequence>MSSATPTMLISGLQVPQAAYGVQRSGRNRQSSLGRAAYPPLSHSGRWQPIRKLAKPRCCPDHPVRPAPSRAEEGEEEEEEEEGEEEEEEEGMSSISNSSSSRKAGRKKFWRQNSVSRTSGGYRNSNARCCFGRPMK</sequence>
<accession>A0ABN9T5C5</accession>
<feature type="region of interest" description="Disordered" evidence="1">
    <location>
        <begin position="21"/>
        <end position="136"/>
    </location>
</feature>
<protein>
    <submittedName>
        <fullName evidence="2">Uncharacterized protein</fullName>
    </submittedName>
</protein>